<dbReference type="PIRSF" id="PIRSF500134">
    <property type="entry name" value="UDPglc_DH_bac"/>
    <property type="match status" value="1"/>
</dbReference>
<evidence type="ECO:0000313" key="13">
    <source>
        <dbReference type="Proteomes" id="UP000238196"/>
    </source>
</evidence>
<comment type="pathway">
    <text evidence="1">Nucleotide-sugar biosynthesis; UDP-alpha-D-glucuronate biosynthesis; UDP-alpha-D-glucuronate from UDP-alpha-D-glucose: step 1/1.</text>
</comment>
<dbReference type="PIRSF" id="PIRSF000124">
    <property type="entry name" value="UDPglc_GDPman_dh"/>
    <property type="match status" value="1"/>
</dbReference>
<evidence type="ECO:0000256" key="10">
    <source>
        <dbReference type="PIRSR" id="PIRSR500134-3"/>
    </source>
</evidence>
<dbReference type="InterPro" id="IPR028357">
    <property type="entry name" value="UDPglc_DH_bac"/>
</dbReference>
<dbReference type="OrthoDB" id="5292289at2"/>
<name>A0A2S5KUM7_9PROT</name>
<gene>
    <name evidence="12" type="ORF">C4K68_04780</name>
</gene>
<dbReference type="InterPro" id="IPR036291">
    <property type="entry name" value="NAD(P)-bd_dom_sf"/>
</dbReference>
<dbReference type="InterPro" id="IPR001732">
    <property type="entry name" value="UDP-Glc/GDP-Man_DH_N"/>
</dbReference>
<comment type="similarity">
    <text evidence="2 8">Belongs to the UDP-glucose/GDP-mannose dehydrogenase family.</text>
</comment>
<dbReference type="AlphaFoldDB" id="A0A2S5KUM7"/>
<dbReference type="InterPro" id="IPR008927">
    <property type="entry name" value="6-PGluconate_DH-like_C_sf"/>
</dbReference>
<evidence type="ECO:0000256" key="8">
    <source>
        <dbReference type="PIRNR" id="PIRNR000124"/>
    </source>
</evidence>
<dbReference type="GO" id="GO:0051287">
    <property type="term" value="F:NAD binding"/>
    <property type="evidence" value="ECO:0007669"/>
    <property type="project" value="InterPro"/>
</dbReference>
<dbReference type="InterPro" id="IPR014027">
    <property type="entry name" value="UDP-Glc/GDP-Man_DH_C"/>
</dbReference>
<protein>
    <recommendedName>
        <fullName evidence="4 8">UDP-glucose 6-dehydrogenase</fullName>
        <ecNumber evidence="3 8">1.1.1.22</ecNumber>
    </recommendedName>
</protein>
<comment type="caution">
    <text evidence="12">The sequence shown here is derived from an EMBL/GenBank/DDBJ whole genome shotgun (WGS) entry which is preliminary data.</text>
</comment>
<evidence type="ECO:0000313" key="12">
    <source>
        <dbReference type="EMBL" id="PPC78375.1"/>
    </source>
</evidence>
<dbReference type="PANTHER" id="PTHR43750:SF3">
    <property type="entry name" value="UDP-GLUCOSE 6-DEHYDROGENASE TUAD"/>
    <property type="match status" value="1"/>
</dbReference>
<dbReference type="Pfam" id="PF00984">
    <property type="entry name" value="UDPG_MGDP_dh"/>
    <property type="match status" value="1"/>
</dbReference>
<dbReference type="EC" id="1.1.1.22" evidence="3 8"/>
<dbReference type="InterPro" id="IPR014026">
    <property type="entry name" value="UDP-Glc/GDP-Man_DH_dimer"/>
</dbReference>
<proteinExistence type="inferred from homology"/>
<dbReference type="SUPFAM" id="SSF51735">
    <property type="entry name" value="NAD(P)-binding Rossmann-fold domains"/>
    <property type="match status" value="1"/>
</dbReference>
<feature type="binding site" evidence="9">
    <location>
        <position position="202"/>
    </location>
    <ligand>
        <name>substrate</name>
    </ligand>
</feature>
<feature type="binding site" evidence="9">
    <location>
        <position position="255"/>
    </location>
    <ligand>
        <name>substrate</name>
    </ligand>
</feature>
<dbReference type="PANTHER" id="PTHR43750">
    <property type="entry name" value="UDP-GLUCOSE 6-DEHYDROGENASE TUAD"/>
    <property type="match status" value="1"/>
</dbReference>
<evidence type="ECO:0000256" key="3">
    <source>
        <dbReference type="ARBA" id="ARBA00012954"/>
    </source>
</evidence>
<feature type="domain" description="UDP-glucose/GDP-mannose dehydrogenase C-terminal" evidence="11">
    <location>
        <begin position="312"/>
        <end position="416"/>
    </location>
</feature>
<evidence type="ECO:0000256" key="5">
    <source>
        <dbReference type="ARBA" id="ARBA00023002"/>
    </source>
</evidence>
<dbReference type="GO" id="GO:0006065">
    <property type="term" value="P:UDP-glucuronate biosynthetic process"/>
    <property type="evidence" value="ECO:0007669"/>
    <property type="project" value="UniProtKB-UniPathway"/>
</dbReference>
<evidence type="ECO:0000256" key="9">
    <source>
        <dbReference type="PIRSR" id="PIRSR500134-2"/>
    </source>
</evidence>
<dbReference type="Gene3D" id="3.40.50.720">
    <property type="entry name" value="NAD(P)-binding Rossmann-like Domain"/>
    <property type="match status" value="2"/>
</dbReference>
<keyword evidence="5 8" id="KW-0560">Oxidoreductase</keyword>
<dbReference type="Pfam" id="PF03721">
    <property type="entry name" value="UDPG_MGDP_dh_N"/>
    <property type="match status" value="1"/>
</dbReference>
<evidence type="ECO:0000259" key="11">
    <source>
        <dbReference type="SMART" id="SM00984"/>
    </source>
</evidence>
<evidence type="ECO:0000256" key="1">
    <source>
        <dbReference type="ARBA" id="ARBA00004701"/>
    </source>
</evidence>
<dbReference type="Gene3D" id="1.20.5.100">
    <property type="entry name" value="Cytochrome c1, transmembrane anchor, C-terminal"/>
    <property type="match status" value="1"/>
</dbReference>
<sequence length="434" mass="48325">MDIGIYGLSLTGVVTAVSLAHVGNNVVLMPAPGESLQMVEWQSLLSDEPGLLAAFNKEQLEGRLKVEVDHQKLLPGKDAHFLALDPDAYASLDKWLGLDQLVDERVLLIIQTAVPVGTAERLQASIAQNWAKQGFSSPYAVVSMPDFIRQGTALDNFQRPGRVLVGCDVDWPRALMRDILRPFNRNRDSLLFMSSREAEFSKFVVNGMLATKLSFMNEMANLAELLDVDIEKVRHGVGSDSRIGYDYIYPGCGFGGAHFSADIIRLAAQVEQSGGHGNLLQSVLKINEQQKEVLFRKLWCHYQGQLKGRTVAVWGASFKPNTSSIRNAPSLVLMEALWAQGCSVRLHDPKALDNVRELLGDREDLVLCSDPYEAVAGADALLLMTEWKDYWSPDYRRLMQLLKTPLVLDGRNIYDPYLMAERGFIYQGVGRRTA</sequence>
<evidence type="ECO:0000256" key="7">
    <source>
        <dbReference type="ARBA" id="ARBA00047473"/>
    </source>
</evidence>
<evidence type="ECO:0000256" key="2">
    <source>
        <dbReference type="ARBA" id="ARBA00006601"/>
    </source>
</evidence>
<dbReference type="NCBIfam" id="TIGR03026">
    <property type="entry name" value="NDP-sugDHase"/>
    <property type="match status" value="1"/>
</dbReference>
<dbReference type="EMBL" id="PRLP01000015">
    <property type="protein sequence ID" value="PPC78375.1"/>
    <property type="molecule type" value="Genomic_DNA"/>
</dbReference>
<dbReference type="GO" id="GO:0000271">
    <property type="term" value="P:polysaccharide biosynthetic process"/>
    <property type="evidence" value="ECO:0007669"/>
    <property type="project" value="InterPro"/>
</dbReference>
<reference evidence="12 13" key="1">
    <citation type="submission" date="2018-02" db="EMBL/GenBank/DDBJ databases">
        <title>novel marine gammaproteobacteria from coastal saline agro ecosystem.</title>
        <authorList>
            <person name="Krishnan R."/>
            <person name="Ramesh Kumar N."/>
        </authorList>
    </citation>
    <scope>NUCLEOTIDE SEQUENCE [LARGE SCALE GENOMIC DNA]</scope>
    <source>
        <strain evidence="12 13">228</strain>
    </source>
</reference>
<dbReference type="Proteomes" id="UP000238196">
    <property type="component" value="Unassembled WGS sequence"/>
</dbReference>
<evidence type="ECO:0000256" key="4">
    <source>
        <dbReference type="ARBA" id="ARBA00015132"/>
    </source>
</evidence>
<dbReference type="SUPFAM" id="SSF48179">
    <property type="entry name" value="6-phosphogluconate dehydrogenase C-terminal domain-like"/>
    <property type="match status" value="1"/>
</dbReference>
<dbReference type="InterPro" id="IPR036220">
    <property type="entry name" value="UDP-Glc/GDP-Man_DH_C_sf"/>
</dbReference>
<dbReference type="SMART" id="SM00984">
    <property type="entry name" value="UDPG_MGDP_dh_C"/>
    <property type="match status" value="1"/>
</dbReference>
<accession>A0A2S5KUM7</accession>
<dbReference type="UniPathway" id="UPA00038">
    <property type="reaction ID" value="UER00491"/>
</dbReference>
<feature type="binding site" evidence="10">
    <location>
        <position position="326"/>
    </location>
    <ligand>
        <name>NAD(+)</name>
        <dbReference type="ChEBI" id="CHEBI:57540"/>
    </ligand>
</feature>
<feature type="binding site" evidence="9">
    <location>
        <position position="319"/>
    </location>
    <ligand>
        <name>substrate</name>
    </ligand>
</feature>
<keyword evidence="6 8" id="KW-0520">NAD</keyword>
<organism evidence="12 13">
    <name type="scientific">Proteobacteria bacterium 228</name>
    <dbReference type="NCBI Taxonomy" id="2083153"/>
    <lineage>
        <taxon>Bacteria</taxon>
        <taxon>Pseudomonadati</taxon>
        <taxon>Pseudomonadota</taxon>
    </lineage>
</organism>
<evidence type="ECO:0000256" key="6">
    <source>
        <dbReference type="ARBA" id="ARBA00023027"/>
    </source>
</evidence>
<dbReference type="Pfam" id="PF03720">
    <property type="entry name" value="UDPG_MGDP_dh_C"/>
    <property type="match status" value="1"/>
</dbReference>
<dbReference type="GO" id="GO:0003979">
    <property type="term" value="F:UDP-glucose 6-dehydrogenase activity"/>
    <property type="evidence" value="ECO:0007669"/>
    <property type="project" value="UniProtKB-EC"/>
</dbReference>
<comment type="catalytic activity">
    <reaction evidence="7 8">
        <text>UDP-alpha-D-glucose + 2 NAD(+) + H2O = UDP-alpha-D-glucuronate + 2 NADH + 3 H(+)</text>
        <dbReference type="Rhea" id="RHEA:23596"/>
        <dbReference type="ChEBI" id="CHEBI:15377"/>
        <dbReference type="ChEBI" id="CHEBI:15378"/>
        <dbReference type="ChEBI" id="CHEBI:57540"/>
        <dbReference type="ChEBI" id="CHEBI:57945"/>
        <dbReference type="ChEBI" id="CHEBI:58052"/>
        <dbReference type="ChEBI" id="CHEBI:58885"/>
        <dbReference type="EC" id="1.1.1.22"/>
    </reaction>
</comment>
<feature type="binding site" evidence="9">
    <location>
        <begin position="247"/>
        <end position="251"/>
    </location>
    <ligand>
        <name>substrate</name>
    </ligand>
</feature>
<dbReference type="SUPFAM" id="SSF52413">
    <property type="entry name" value="UDP-glucose/GDP-mannose dehydrogenase C-terminal domain"/>
    <property type="match status" value="1"/>
</dbReference>
<dbReference type="InterPro" id="IPR017476">
    <property type="entry name" value="UDP-Glc/GDP-Man"/>
</dbReference>